<reference evidence="8" key="1">
    <citation type="journal article" date="2015" name="Genome Announc.">
        <title>Genome sequence of the AIDS-associated pathogen Penicillium marneffei (ATCC18224) and its near taxonomic relative Talaromyces stipitatus (ATCC10500).</title>
        <authorList>
            <person name="Nierman W.C."/>
            <person name="Fedorova-Abrams N.D."/>
            <person name="Andrianopoulos A."/>
        </authorList>
    </citation>
    <scope>NUCLEOTIDE SEQUENCE [LARGE SCALE GENOMIC DNA]</scope>
    <source>
        <strain evidence="8">ATCC 10500 / CBS 375.48 / QM 6759 / NRRL 1006</strain>
    </source>
</reference>
<evidence type="ECO:0000256" key="3">
    <source>
        <dbReference type="ARBA" id="ARBA00023015"/>
    </source>
</evidence>
<evidence type="ECO:0000256" key="2">
    <source>
        <dbReference type="ARBA" id="ARBA00022833"/>
    </source>
</evidence>
<sequence length="414" mass="45767">MAGSVVTRRRDMKCKTKMKTGCSTCRPLCQKCVKTGRTCDGYDSPFRIFTGEPIKNAYASSIKSVVSSQPTSIRVTFQDIDLLSRHFSTKTLFNVNLGCDEEARQILQTSLTDPLVRHALLSLRALREDLETVGDGDASFAHQTSRHRYGLRQYTIALGGLASNLSSSGSSELKSALLCCQIFISIEQVRKNYSAMAQHIIKGLRIMHEYRARPYYDAANNLLPALHDQLPFLDVFIIKLFVAPCKFTDPPVTAEISDTPLSACPLASQQQPVGSRTIAPDMRTELTRIAALTLGFLDKVSRVETVETALRLVPEKATLLDSLGSWLNDLELVQTEYGPSGPEPISVSFLRIFHIILKIVLLGALDSPPDLYADLRDESDRLQALANEVDGRVRTYITCSGSNGNREEISTMSD</sequence>
<dbReference type="eggNOG" id="ENOG502SMNR">
    <property type="taxonomic scope" value="Eukaryota"/>
</dbReference>
<dbReference type="PANTHER" id="PTHR36206">
    <property type="entry name" value="ASPERCRYPTIN BIOSYNTHESIS CLUSTER-SPECIFIC TRANSCRIPTION REGULATOR ATNN-RELATED"/>
    <property type="match status" value="1"/>
</dbReference>
<keyword evidence="2" id="KW-0862">Zinc</keyword>
<evidence type="ECO:0000256" key="4">
    <source>
        <dbReference type="ARBA" id="ARBA00023125"/>
    </source>
</evidence>
<evidence type="ECO:0000313" key="8">
    <source>
        <dbReference type="Proteomes" id="UP000001745"/>
    </source>
</evidence>
<evidence type="ECO:0000256" key="1">
    <source>
        <dbReference type="ARBA" id="ARBA00022723"/>
    </source>
</evidence>
<evidence type="ECO:0000313" key="7">
    <source>
        <dbReference type="EMBL" id="EED18072.1"/>
    </source>
</evidence>
<keyword evidence="8" id="KW-1185">Reference proteome</keyword>
<keyword evidence="4" id="KW-0238">DNA-binding</keyword>
<proteinExistence type="predicted"/>
<dbReference type="InterPro" id="IPR052360">
    <property type="entry name" value="Transcr_Regulatory_Proteins"/>
</dbReference>
<accession>B8M9S0</accession>
<organism evidence="7 8">
    <name type="scientific">Talaromyces stipitatus (strain ATCC 10500 / CBS 375.48 / QM 6759 / NRRL 1006)</name>
    <name type="common">Penicillium stipitatum</name>
    <dbReference type="NCBI Taxonomy" id="441959"/>
    <lineage>
        <taxon>Eukaryota</taxon>
        <taxon>Fungi</taxon>
        <taxon>Dikarya</taxon>
        <taxon>Ascomycota</taxon>
        <taxon>Pezizomycotina</taxon>
        <taxon>Eurotiomycetes</taxon>
        <taxon>Eurotiomycetidae</taxon>
        <taxon>Eurotiales</taxon>
        <taxon>Trichocomaceae</taxon>
        <taxon>Talaromyces</taxon>
        <taxon>Talaromyces sect. Talaromyces</taxon>
    </lineage>
</organism>
<dbReference type="STRING" id="441959.B8M9S0"/>
<dbReference type="RefSeq" id="XP_002482064.1">
    <property type="nucleotide sequence ID" value="XM_002482019.1"/>
</dbReference>
<keyword evidence="6" id="KW-0539">Nucleus</keyword>
<dbReference type="VEuPathDB" id="FungiDB:TSTA_118410"/>
<dbReference type="GeneID" id="8099765"/>
<protein>
    <recommendedName>
        <fullName evidence="9">Zn(2)-C6 fungal-type domain-containing protein</fullName>
    </recommendedName>
</protein>
<dbReference type="GO" id="GO:0046872">
    <property type="term" value="F:metal ion binding"/>
    <property type="evidence" value="ECO:0007669"/>
    <property type="project" value="UniProtKB-KW"/>
</dbReference>
<dbReference type="PANTHER" id="PTHR36206:SF13">
    <property type="entry name" value="TRANSCRIPTIONAL REGULATORY PROTEIN MOC3"/>
    <property type="match status" value="1"/>
</dbReference>
<dbReference type="AlphaFoldDB" id="B8M9S0"/>
<keyword evidence="3" id="KW-0805">Transcription regulation</keyword>
<evidence type="ECO:0008006" key="9">
    <source>
        <dbReference type="Google" id="ProtNLM"/>
    </source>
</evidence>
<evidence type="ECO:0000256" key="6">
    <source>
        <dbReference type="ARBA" id="ARBA00023242"/>
    </source>
</evidence>
<keyword evidence="1" id="KW-0479">Metal-binding</keyword>
<name>B8M9S0_TALSN</name>
<dbReference type="Proteomes" id="UP000001745">
    <property type="component" value="Unassembled WGS sequence"/>
</dbReference>
<dbReference type="HOGENOM" id="CLU_060598_0_0_1"/>
<dbReference type="OMA" id="KCVKTGR"/>
<dbReference type="InParanoid" id="B8M9S0"/>
<dbReference type="PhylomeDB" id="B8M9S0"/>
<evidence type="ECO:0000256" key="5">
    <source>
        <dbReference type="ARBA" id="ARBA00023163"/>
    </source>
</evidence>
<dbReference type="EMBL" id="EQ962655">
    <property type="protein sequence ID" value="EED18072.1"/>
    <property type="molecule type" value="Genomic_DNA"/>
</dbReference>
<dbReference type="GO" id="GO:0003677">
    <property type="term" value="F:DNA binding"/>
    <property type="evidence" value="ECO:0007669"/>
    <property type="project" value="UniProtKB-KW"/>
</dbReference>
<dbReference type="OrthoDB" id="2593732at2759"/>
<keyword evidence="5" id="KW-0804">Transcription</keyword>
<gene>
    <name evidence="7" type="ORF">TSTA_118410</name>
</gene>